<feature type="transmembrane region" description="Helical" evidence="1">
    <location>
        <begin position="133"/>
        <end position="153"/>
    </location>
</feature>
<name>A0ABU5ZGP9_9BACL</name>
<feature type="transmembrane region" description="Helical" evidence="1">
    <location>
        <begin position="276"/>
        <end position="292"/>
    </location>
</feature>
<gene>
    <name evidence="2" type="ORF">VF724_06885</name>
</gene>
<accession>A0ABU5ZGP9</accession>
<feature type="transmembrane region" description="Helical" evidence="1">
    <location>
        <begin position="51"/>
        <end position="73"/>
    </location>
</feature>
<reference evidence="2" key="1">
    <citation type="submission" date="2023-12" db="EMBL/GenBank/DDBJ databases">
        <title>Fervidustalea candida gen. nov., sp. nov., a novel member of the family Paenibacillaceae isolated from a geothermal area.</title>
        <authorList>
            <person name="Li W.-J."/>
            <person name="Jiao J.-Y."/>
            <person name="Chen Y."/>
        </authorList>
    </citation>
    <scope>NUCLEOTIDE SEQUENCE</scope>
    <source>
        <strain evidence="2">SYSU GA230002</strain>
    </source>
</reference>
<evidence type="ECO:0000313" key="3">
    <source>
        <dbReference type="Proteomes" id="UP001310386"/>
    </source>
</evidence>
<dbReference type="Proteomes" id="UP001310386">
    <property type="component" value="Unassembled WGS sequence"/>
</dbReference>
<keyword evidence="1" id="KW-0812">Transmembrane</keyword>
<sequence length="445" mass="48077">MRVISRLFTRIAERYLPDAFIFVFVLTLLVFVLGLFKGYNPIQVVNFWEKGFFDLLTFTAQATMMLVTGFALAHTPLVNRGLKAFAKLPKSEVQVIILTTVVMMVCSWISWGFGLIAGAIVAREMGIVHRGKIHYPLVVAAAYSGFLVWHAGYGGSIPQLIATKGHFLEKQMGVIPVSQTIFAPFTYIIVLALLIIIPLANVMMRPKAGEARISLPESILSEEEHAPAAEISPQAVKGDIPPAVRLENSRWITFILGLLGLFSLIFYFAAGGDLNLNIVILSFLTVGLLLTPNTKEYLNSFMGGSKSAYGIILQFPFYAGIMGMMTQTGLAADIANGFVAISSAKSLPFWSFISGGIINMFVPSGGGQWAVQGPIMIDAAGKIGADMARVSMGVAWGDAWTNMIQPFWTLPMLAIAGLGIRDIMGYTAAITIVSGVVIGLGLLLL</sequence>
<dbReference type="EMBL" id="JAYJLD010000007">
    <property type="protein sequence ID" value="MEB3101388.1"/>
    <property type="molecule type" value="Genomic_DNA"/>
</dbReference>
<dbReference type="Pfam" id="PF02667">
    <property type="entry name" value="SCFA_trans"/>
    <property type="match status" value="1"/>
</dbReference>
<feature type="transmembrane region" description="Helical" evidence="1">
    <location>
        <begin position="251"/>
        <end position="270"/>
    </location>
</feature>
<dbReference type="InterPro" id="IPR006160">
    <property type="entry name" value="SCFA_transpt_AtoE"/>
</dbReference>
<dbReference type="PANTHER" id="PTHR41983:SF2">
    <property type="entry name" value="SHORT-CHAIN FATTY ACID TRANSPORTER-RELATED"/>
    <property type="match status" value="1"/>
</dbReference>
<proteinExistence type="predicted"/>
<protein>
    <submittedName>
        <fullName evidence="2">TIGR00366 family protein</fullName>
    </submittedName>
</protein>
<evidence type="ECO:0000256" key="1">
    <source>
        <dbReference type="SAM" id="Phobius"/>
    </source>
</evidence>
<keyword evidence="1" id="KW-1133">Transmembrane helix</keyword>
<dbReference type="PANTHER" id="PTHR41983">
    <property type="entry name" value="SHORT-CHAIN FATTY ACID TRANSPORTER-RELATED"/>
    <property type="match status" value="1"/>
</dbReference>
<comment type="caution">
    <text evidence="2">The sequence shown here is derived from an EMBL/GenBank/DDBJ whole genome shotgun (WGS) entry which is preliminary data.</text>
</comment>
<feature type="transmembrane region" description="Helical" evidence="1">
    <location>
        <begin position="20"/>
        <end position="39"/>
    </location>
</feature>
<keyword evidence="1" id="KW-0472">Membrane</keyword>
<feature type="transmembrane region" description="Helical" evidence="1">
    <location>
        <begin position="173"/>
        <end position="197"/>
    </location>
</feature>
<keyword evidence="3" id="KW-1185">Reference proteome</keyword>
<evidence type="ECO:0000313" key="2">
    <source>
        <dbReference type="EMBL" id="MEB3101388.1"/>
    </source>
</evidence>
<feature type="transmembrane region" description="Helical" evidence="1">
    <location>
        <begin position="423"/>
        <end position="444"/>
    </location>
</feature>
<feature type="transmembrane region" description="Helical" evidence="1">
    <location>
        <begin position="93"/>
        <end position="121"/>
    </location>
</feature>
<organism evidence="2 3">
    <name type="scientific">Ferviditalea candida</name>
    <dbReference type="NCBI Taxonomy" id="3108399"/>
    <lineage>
        <taxon>Bacteria</taxon>
        <taxon>Bacillati</taxon>
        <taxon>Bacillota</taxon>
        <taxon>Bacilli</taxon>
        <taxon>Bacillales</taxon>
        <taxon>Paenibacillaceae</taxon>
        <taxon>Ferviditalea</taxon>
    </lineage>
</organism>
<dbReference type="RefSeq" id="WP_371753502.1">
    <property type="nucleotide sequence ID" value="NZ_JAYJLD010000007.1"/>
</dbReference>